<dbReference type="EMBL" id="LKCM01000220">
    <property type="protein sequence ID" value="KPQ42576.1"/>
    <property type="molecule type" value="Genomic_DNA"/>
</dbReference>
<name>A0A0P8AEC5_9EURY</name>
<dbReference type="Proteomes" id="UP000050360">
    <property type="component" value="Unassembled WGS sequence"/>
</dbReference>
<organism evidence="1 2">
    <name type="scientific">Candidatus Methanoperedens nitratireducens</name>
    <dbReference type="NCBI Taxonomy" id="1392998"/>
    <lineage>
        <taxon>Archaea</taxon>
        <taxon>Methanobacteriati</taxon>
        <taxon>Methanobacteriota</taxon>
        <taxon>Stenosarchaea group</taxon>
        <taxon>Methanomicrobia</taxon>
        <taxon>Methanosarcinales</taxon>
        <taxon>ANME-2 cluster</taxon>
        <taxon>Candidatus Methanoperedentaceae</taxon>
        <taxon>Candidatus Methanoperedens</taxon>
    </lineage>
</organism>
<proteinExistence type="predicted"/>
<evidence type="ECO:0000313" key="2">
    <source>
        <dbReference type="Proteomes" id="UP000050360"/>
    </source>
</evidence>
<reference evidence="1 2" key="1">
    <citation type="submission" date="2015-09" db="EMBL/GenBank/DDBJ databases">
        <title>A metagenomics-based metabolic model of nitrate-dependent anaerobic oxidation of methane by Methanoperedens-like archaea.</title>
        <authorList>
            <person name="Arshad A."/>
            <person name="Speth D.R."/>
            <person name="De Graaf R.M."/>
            <person name="Op Den Camp H.J."/>
            <person name="Jetten M.S."/>
            <person name="Welte C.U."/>
        </authorList>
    </citation>
    <scope>NUCLEOTIDE SEQUENCE [LARGE SCALE GENOMIC DNA]</scope>
</reference>
<evidence type="ECO:0000313" key="1">
    <source>
        <dbReference type="EMBL" id="KPQ42576.1"/>
    </source>
</evidence>
<sequence length="251" mass="29211">MINIPPIPWQTIEKILYSIGKGTDKINHEHSIGKEKLDATLSFLQKISFITENNELTETGKNFYTELFVCNDETAYSILADSLKKTESVQIICQILWGRKNLLKNSIYNLLLVERMIDEKIKEDDLGSFLSILNKCKILNYSKKFGTIEILYNPKNNLEKPTTLFLSPDTPYSNIKALHETIRTCRRFLWWFDKHFSTKGLEPLSNELNGNIIDNIRLLSGIANINDKFRNDFQRFDKEMLKRGINRLSQI</sequence>
<dbReference type="AlphaFoldDB" id="A0A0P8AEC5"/>
<comment type="caution">
    <text evidence="1">The sequence shown here is derived from an EMBL/GenBank/DDBJ whole genome shotgun (WGS) entry which is preliminary data.</text>
</comment>
<feature type="non-terminal residue" evidence="1">
    <location>
        <position position="251"/>
    </location>
</feature>
<gene>
    <name evidence="1" type="ORF">MPEBLZ_02864</name>
</gene>
<protein>
    <submittedName>
        <fullName evidence="1">Uncharacterized protein</fullName>
    </submittedName>
</protein>
<accession>A0A0P8AEC5</accession>